<keyword evidence="1" id="KW-1133">Transmembrane helix</keyword>
<keyword evidence="1" id="KW-0472">Membrane</keyword>
<proteinExistence type="predicted"/>
<dbReference type="STRING" id="571915.CMUST_10785"/>
<dbReference type="Proteomes" id="UP000035199">
    <property type="component" value="Chromosome"/>
</dbReference>
<dbReference type="PATRIC" id="fig|571915.4.peg.2295"/>
<dbReference type="KEGG" id="cmv:CMUST_10785"/>
<sequence length="66" mass="7110">MDSIFLVPTTGGGGSVGWATWGGEKTKNPKNYKNFLDYLKHLFTAVIAGICAGASWAFGVQIDNWT</sequence>
<keyword evidence="3" id="KW-1185">Reference proteome</keyword>
<reference evidence="2 3" key="1">
    <citation type="journal article" date="2015" name="Genome Announc.">
        <title>Complete Genome Sequence of the Type Strain Corynebacterium mustelae DSM 45274, Isolated from Various Tissues of a Male Ferret with Lethal Sepsis.</title>
        <authorList>
            <person name="Ruckert C."/>
            <person name="Eimer J."/>
            <person name="Winkler A."/>
            <person name="Tauch A."/>
        </authorList>
    </citation>
    <scope>NUCLEOTIDE SEQUENCE [LARGE SCALE GENOMIC DNA]</scope>
    <source>
        <strain evidence="2 3">DSM 45274</strain>
    </source>
</reference>
<reference evidence="3" key="2">
    <citation type="submission" date="2015-05" db="EMBL/GenBank/DDBJ databases">
        <title>Complete genome sequence of Corynebacterium mustelae DSM 45274, isolated from various tissues of a male ferret with lethal sepsis.</title>
        <authorList>
            <person name="Ruckert C."/>
            <person name="Albersmeier A."/>
            <person name="Winkler A."/>
            <person name="Tauch A."/>
        </authorList>
    </citation>
    <scope>NUCLEOTIDE SEQUENCE [LARGE SCALE GENOMIC DNA]</scope>
    <source>
        <strain evidence="3">DSM 45274</strain>
    </source>
</reference>
<gene>
    <name evidence="2" type="ORF">CMUST_10785</name>
</gene>
<dbReference type="AlphaFoldDB" id="A0A0G3H3R4"/>
<evidence type="ECO:0000256" key="1">
    <source>
        <dbReference type="SAM" id="Phobius"/>
    </source>
</evidence>
<dbReference type="EMBL" id="CP011542">
    <property type="protein sequence ID" value="AKK06473.1"/>
    <property type="molecule type" value="Genomic_DNA"/>
</dbReference>
<evidence type="ECO:0000313" key="3">
    <source>
        <dbReference type="Proteomes" id="UP000035199"/>
    </source>
</evidence>
<keyword evidence="1" id="KW-0812">Transmembrane</keyword>
<evidence type="ECO:0000313" key="2">
    <source>
        <dbReference type="EMBL" id="AKK06473.1"/>
    </source>
</evidence>
<name>A0A0G3H3R4_9CORY</name>
<feature type="transmembrane region" description="Helical" evidence="1">
    <location>
        <begin position="42"/>
        <end position="62"/>
    </location>
</feature>
<accession>A0A0G3H3R4</accession>
<protein>
    <submittedName>
        <fullName evidence="2">Uncharacterized protein</fullName>
    </submittedName>
</protein>
<organism evidence="2 3">
    <name type="scientific">Corynebacterium mustelae</name>
    <dbReference type="NCBI Taxonomy" id="571915"/>
    <lineage>
        <taxon>Bacteria</taxon>
        <taxon>Bacillati</taxon>
        <taxon>Actinomycetota</taxon>
        <taxon>Actinomycetes</taxon>
        <taxon>Mycobacteriales</taxon>
        <taxon>Corynebacteriaceae</taxon>
        <taxon>Corynebacterium</taxon>
    </lineage>
</organism>